<name>A0A2M4DM89_ANODA</name>
<dbReference type="AlphaFoldDB" id="A0A2M4DM89"/>
<sequence>MNDMLFAGLRVIHFFFFTMAGKSFRPGKPVGKNSSQESSYYFSYLLFEVSPINGHYYAYVILIMSYIF</sequence>
<proteinExistence type="predicted"/>
<reference evidence="1" key="1">
    <citation type="submission" date="2018-01" db="EMBL/GenBank/DDBJ databases">
        <title>An insight into the sialome of Amazonian anophelines.</title>
        <authorList>
            <person name="Ribeiro J.M."/>
            <person name="Scarpassa V."/>
            <person name="Calvo E."/>
        </authorList>
    </citation>
    <scope>NUCLEOTIDE SEQUENCE</scope>
</reference>
<accession>A0A2M4DM89</accession>
<evidence type="ECO:0000313" key="1">
    <source>
        <dbReference type="EMBL" id="MBW78645.1"/>
    </source>
</evidence>
<protein>
    <submittedName>
        <fullName evidence="1">Putative secreted protein</fullName>
    </submittedName>
</protein>
<dbReference type="EMBL" id="GGFL01014467">
    <property type="protein sequence ID" value="MBW78645.1"/>
    <property type="molecule type" value="Transcribed_RNA"/>
</dbReference>
<organism evidence="1">
    <name type="scientific">Anopheles darlingi</name>
    <name type="common">Mosquito</name>
    <dbReference type="NCBI Taxonomy" id="43151"/>
    <lineage>
        <taxon>Eukaryota</taxon>
        <taxon>Metazoa</taxon>
        <taxon>Ecdysozoa</taxon>
        <taxon>Arthropoda</taxon>
        <taxon>Hexapoda</taxon>
        <taxon>Insecta</taxon>
        <taxon>Pterygota</taxon>
        <taxon>Neoptera</taxon>
        <taxon>Endopterygota</taxon>
        <taxon>Diptera</taxon>
        <taxon>Nematocera</taxon>
        <taxon>Culicoidea</taxon>
        <taxon>Culicidae</taxon>
        <taxon>Anophelinae</taxon>
        <taxon>Anopheles</taxon>
    </lineage>
</organism>